<keyword evidence="1" id="KW-0812">Transmembrane</keyword>
<proteinExistence type="predicted"/>
<evidence type="ECO:0000313" key="2">
    <source>
        <dbReference type="EMBL" id="SNT72546.1"/>
    </source>
</evidence>
<dbReference type="Pfam" id="PF12966">
    <property type="entry name" value="AtpR"/>
    <property type="match status" value="1"/>
</dbReference>
<organism evidence="2 3">
    <name type="scientific">Paracoccus seriniphilus</name>
    <dbReference type="NCBI Taxonomy" id="184748"/>
    <lineage>
        <taxon>Bacteria</taxon>
        <taxon>Pseudomonadati</taxon>
        <taxon>Pseudomonadota</taxon>
        <taxon>Alphaproteobacteria</taxon>
        <taxon>Rhodobacterales</taxon>
        <taxon>Paracoccaceae</taxon>
        <taxon>Paracoccus</taxon>
    </lineage>
</organism>
<reference evidence="2 3" key="1">
    <citation type="submission" date="2017-07" db="EMBL/GenBank/DDBJ databases">
        <authorList>
            <person name="Sun Z.S."/>
            <person name="Albrecht U."/>
            <person name="Echele G."/>
            <person name="Lee C.C."/>
        </authorList>
    </citation>
    <scope>NUCLEOTIDE SEQUENCE [LARGE SCALE GENOMIC DNA]</scope>
    <source>
        <strain evidence="2 3">DSM 14827</strain>
    </source>
</reference>
<dbReference type="Proteomes" id="UP000198307">
    <property type="component" value="Unassembled WGS sequence"/>
</dbReference>
<evidence type="ECO:0000313" key="3">
    <source>
        <dbReference type="Proteomes" id="UP000198307"/>
    </source>
</evidence>
<dbReference type="EMBL" id="FZQB01000003">
    <property type="protein sequence ID" value="SNT72546.1"/>
    <property type="molecule type" value="Genomic_DNA"/>
</dbReference>
<feature type="transmembrane region" description="Helical" evidence="1">
    <location>
        <begin position="55"/>
        <end position="83"/>
    </location>
</feature>
<dbReference type="AlphaFoldDB" id="A0A239PRM5"/>
<feature type="transmembrane region" description="Helical" evidence="1">
    <location>
        <begin position="12"/>
        <end position="35"/>
    </location>
</feature>
<evidence type="ECO:0000256" key="1">
    <source>
        <dbReference type="SAM" id="Phobius"/>
    </source>
</evidence>
<keyword evidence="1" id="KW-0472">Membrane</keyword>
<sequence>MDEREMTHLPLTLAVCFSAGLLLGFAYFAALRMTADLIVGQGRPLLALGLTLGRLGAMVAALYLAVLFGGLALLAALGGVLSAKAVLVGKARRAGS</sequence>
<dbReference type="InterPro" id="IPR017581">
    <property type="entry name" value="AtpR-like"/>
</dbReference>
<keyword evidence="1" id="KW-1133">Transmembrane helix</keyword>
<protein>
    <submittedName>
        <fullName evidence="2">N-ATPase, AtpR subunit</fullName>
    </submittedName>
</protein>
<keyword evidence="3" id="KW-1185">Reference proteome</keyword>
<name>A0A239PRM5_9RHOB</name>
<gene>
    <name evidence="2" type="ORF">SAMN05444959_10344</name>
</gene>
<accession>A0A239PRM5</accession>